<evidence type="ECO:0000256" key="6">
    <source>
        <dbReference type="RuleBase" id="RU000682"/>
    </source>
</evidence>
<dbReference type="PhylomeDB" id="A7RYF6"/>
<evidence type="ECO:0000256" key="3">
    <source>
        <dbReference type="ARBA" id="ARBA00023155"/>
    </source>
</evidence>
<evidence type="ECO:0000256" key="5">
    <source>
        <dbReference type="PROSITE-ProRule" id="PRU00108"/>
    </source>
</evidence>
<feature type="domain" description="Homeobox" evidence="7">
    <location>
        <begin position="4"/>
        <end position="64"/>
    </location>
</feature>
<dbReference type="PRINTS" id="PR00024">
    <property type="entry name" value="HOMEOBOX"/>
</dbReference>
<evidence type="ECO:0000256" key="4">
    <source>
        <dbReference type="ARBA" id="ARBA00023242"/>
    </source>
</evidence>
<dbReference type="InterPro" id="IPR009057">
    <property type="entry name" value="Homeodomain-like_sf"/>
</dbReference>
<dbReference type="OMA" id="QDRNEFA"/>
<dbReference type="STRING" id="45351.A7RYF6"/>
<dbReference type="SMART" id="SM00389">
    <property type="entry name" value="HOX"/>
    <property type="match status" value="1"/>
</dbReference>
<gene>
    <name evidence="8" type="ORF">NEMVEDRAFT_v1g5943</name>
</gene>
<evidence type="ECO:0000313" key="8">
    <source>
        <dbReference type="EMBL" id="EDO43513.1"/>
    </source>
</evidence>
<evidence type="ECO:0000256" key="1">
    <source>
        <dbReference type="ARBA" id="ARBA00004123"/>
    </source>
</evidence>
<dbReference type="Pfam" id="PF00046">
    <property type="entry name" value="Homeodomain"/>
    <property type="match status" value="1"/>
</dbReference>
<dbReference type="PANTHER" id="PTHR24333">
    <property type="entry name" value="HOMEO BOX HB9 LIKE A-RELATED"/>
    <property type="match status" value="1"/>
</dbReference>
<dbReference type="InterPro" id="IPR050848">
    <property type="entry name" value="Homeobox_TF"/>
</dbReference>
<feature type="non-terminal residue" evidence="8">
    <location>
        <position position="71"/>
    </location>
</feature>
<keyword evidence="4 5" id="KW-0539">Nucleus</keyword>
<dbReference type="SUPFAM" id="SSF46689">
    <property type="entry name" value="Homeodomain-like"/>
    <property type="match status" value="1"/>
</dbReference>
<dbReference type="InterPro" id="IPR020479">
    <property type="entry name" value="HD_metazoa"/>
</dbReference>
<feature type="DNA-binding region" description="Homeobox" evidence="5">
    <location>
        <begin position="6"/>
        <end position="65"/>
    </location>
</feature>
<dbReference type="CDD" id="cd00086">
    <property type="entry name" value="homeodomain"/>
    <property type="match status" value="1"/>
</dbReference>
<accession>A7RYF6</accession>
<dbReference type="GO" id="GO:0003677">
    <property type="term" value="F:DNA binding"/>
    <property type="evidence" value="ECO:0007669"/>
    <property type="project" value="UniProtKB-UniRule"/>
</dbReference>
<dbReference type="AlphaFoldDB" id="A7RYF6"/>
<evidence type="ECO:0000256" key="2">
    <source>
        <dbReference type="ARBA" id="ARBA00023125"/>
    </source>
</evidence>
<comment type="subcellular location">
    <subcellularLocation>
        <location evidence="1 5 6">Nucleus</location>
    </subcellularLocation>
</comment>
<dbReference type="eggNOG" id="KOG0488">
    <property type="taxonomic scope" value="Eukaryota"/>
</dbReference>
<dbReference type="FunFam" id="1.10.10.60:FF:001079">
    <property type="match status" value="1"/>
</dbReference>
<dbReference type="PROSITE" id="PS00027">
    <property type="entry name" value="HOMEOBOX_1"/>
    <property type="match status" value="1"/>
</dbReference>
<keyword evidence="3 5" id="KW-0371">Homeobox</keyword>
<keyword evidence="2 5" id="KW-0238">DNA-binding</keyword>
<feature type="non-terminal residue" evidence="8">
    <location>
        <position position="1"/>
    </location>
</feature>
<dbReference type="InterPro" id="IPR017970">
    <property type="entry name" value="Homeobox_CS"/>
</dbReference>
<dbReference type="Proteomes" id="UP000001593">
    <property type="component" value="Unassembled WGS sequence"/>
</dbReference>
<dbReference type="GO" id="GO:0005634">
    <property type="term" value="C:nucleus"/>
    <property type="evidence" value="ECO:0007669"/>
    <property type="project" value="UniProtKB-SubCell"/>
</dbReference>
<dbReference type="Gene3D" id="1.10.10.60">
    <property type="entry name" value="Homeodomain-like"/>
    <property type="match status" value="1"/>
</dbReference>
<proteinExistence type="predicted"/>
<name>A7RYF6_NEMVE</name>
<dbReference type="PANTHER" id="PTHR24333:SF11">
    <property type="entry name" value="HOMEOBOX PROTEIN BARH-LIKE 1B"/>
    <property type="match status" value="1"/>
</dbReference>
<evidence type="ECO:0000259" key="7">
    <source>
        <dbReference type="PROSITE" id="PS50071"/>
    </source>
</evidence>
<evidence type="ECO:0000313" key="9">
    <source>
        <dbReference type="Proteomes" id="UP000001593"/>
    </source>
</evidence>
<dbReference type="InterPro" id="IPR001356">
    <property type="entry name" value="HD"/>
</dbReference>
<dbReference type="HOGENOM" id="CLU_049543_10_0_1"/>
<dbReference type="PROSITE" id="PS50071">
    <property type="entry name" value="HOMEOBOX_2"/>
    <property type="match status" value="1"/>
</dbReference>
<dbReference type="GO" id="GO:0000981">
    <property type="term" value="F:DNA-binding transcription factor activity, RNA polymerase II-specific"/>
    <property type="evidence" value="ECO:0007669"/>
    <property type="project" value="InterPro"/>
</dbReference>
<organism evidence="8 9">
    <name type="scientific">Nematostella vectensis</name>
    <name type="common">Starlet sea anemone</name>
    <dbReference type="NCBI Taxonomy" id="45351"/>
    <lineage>
        <taxon>Eukaryota</taxon>
        <taxon>Metazoa</taxon>
        <taxon>Cnidaria</taxon>
        <taxon>Anthozoa</taxon>
        <taxon>Hexacorallia</taxon>
        <taxon>Actiniaria</taxon>
        <taxon>Edwardsiidae</taxon>
        <taxon>Nematostella</taxon>
    </lineage>
</organism>
<protein>
    <recommendedName>
        <fullName evidence="7">Homeobox domain-containing protein</fullName>
    </recommendedName>
</protein>
<reference evidence="8 9" key="1">
    <citation type="journal article" date="2007" name="Science">
        <title>Sea anemone genome reveals ancestral eumetazoan gene repertoire and genomic organization.</title>
        <authorList>
            <person name="Putnam N.H."/>
            <person name="Srivastava M."/>
            <person name="Hellsten U."/>
            <person name="Dirks B."/>
            <person name="Chapman J."/>
            <person name="Salamov A."/>
            <person name="Terry A."/>
            <person name="Shapiro H."/>
            <person name="Lindquist E."/>
            <person name="Kapitonov V.V."/>
            <person name="Jurka J."/>
            <person name="Genikhovich G."/>
            <person name="Grigoriev I.V."/>
            <person name="Lucas S.M."/>
            <person name="Steele R.E."/>
            <person name="Finnerty J.R."/>
            <person name="Technau U."/>
            <person name="Martindale M.Q."/>
            <person name="Rokhsar D.S."/>
        </authorList>
    </citation>
    <scope>NUCLEOTIDE SEQUENCE [LARGE SCALE GENOMIC DNA]</scope>
    <source>
        <strain evidence="9">CH2 X CH6</strain>
    </source>
</reference>
<keyword evidence="9" id="KW-1185">Reference proteome</keyword>
<dbReference type="InParanoid" id="A7RYF6"/>
<sequence length="71" mass="8986">NESRRFRRIRTVFTRDQLQKLEDRFKHDKYLSTQDRNEFARSLQLTPLQLKTWYQNRRMKWKKDMLLIDPT</sequence>
<dbReference type="EMBL" id="DS469553">
    <property type="protein sequence ID" value="EDO43513.1"/>
    <property type="molecule type" value="Genomic_DNA"/>
</dbReference>